<keyword evidence="1" id="KW-0863">Zinc-finger</keyword>
<organism evidence="4 5">
    <name type="scientific">Dioszegia hungarica</name>
    <dbReference type="NCBI Taxonomy" id="4972"/>
    <lineage>
        <taxon>Eukaryota</taxon>
        <taxon>Fungi</taxon>
        <taxon>Dikarya</taxon>
        <taxon>Basidiomycota</taxon>
        <taxon>Agaricomycotina</taxon>
        <taxon>Tremellomycetes</taxon>
        <taxon>Tremellales</taxon>
        <taxon>Bulleribasidiaceae</taxon>
        <taxon>Dioszegia</taxon>
    </lineage>
</organism>
<feature type="compositionally biased region" description="Basic and acidic residues" evidence="2">
    <location>
        <begin position="805"/>
        <end position="820"/>
    </location>
</feature>
<dbReference type="GeneID" id="77727765"/>
<gene>
    <name evidence="4" type="ORF">MKK02DRAFT_32711</name>
</gene>
<feature type="domain" description="C2H2-type" evidence="3">
    <location>
        <begin position="464"/>
        <end position="492"/>
    </location>
</feature>
<feature type="region of interest" description="Disordered" evidence="2">
    <location>
        <begin position="747"/>
        <end position="830"/>
    </location>
</feature>
<evidence type="ECO:0000259" key="3">
    <source>
        <dbReference type="PROSITE" id="PS50157"/>
    </source>
</evidence>
<evidence type="ECO:0000313" key="4">
    <source>
        <dbReference type="EMBL" id="KAI9635245.1"/>
    </source>
</evidence>
<evidence type="ECO:0000256" key="2">
    <source>
        <dbReference type="SAM" id="MobiDB-lite"/>
    </source>
</evidence>
<dbReference type="AlphaFoldDB" id="A0AA38H6W6"/>
<feature type="compositionally biased region" description="Basic and acidic residues" evidence="2">
    <location>
        <begin position="607"/>
        <end position="616"/>
    </location>
</feature>
<keyword evidence="5" id="KW-1185">Reference proteome</keyword>
<comment type="caution">
    <text evidence="4">The sequence shown here is derived from an EMBL/GenBank/DDBJ whole genome shotgun (WGS) entry which is preliminary data.</text>
</comment>
<feature type="compositionally biased region" description="Basic residues" evidence="2">
    <location>
        <begin position="868"/>
        <end position="880"/>
    </location>
</feature>
<feature type="region of interest" description="Disordered" evidence="2">
    <location>
        <begin position="597"/>
        <end position="616"/>
    </location>
</feature>
<evidence type="ECO:0000313" key="5">
    <source>
        <dbReference type="Proteomes" id="UP001164286"/>
    </source>
</evidence>
<dbReference type="GO" id="GO:0008270">
    <property type="term" value="F:zinc ion binding"/>
    <property type="evidence" value="ECO:0007669"/>
    <property type="project" value="UniProtKB-KW"/>
</dbReference>
<dbReference type="PROSITE" id="PS50157">
    <property type="entry name" value="ZINC_FINGER_C2H2_2"/>
    <property type="match status" value="1"/>
</dbReference>
<feature type="compositionally biased region" description="Low complexity" evidence="2">
    <location>
        <begin position="764"/>
        <end position="789"/>
    </location>
</feature>
<feature type="compositionally biased region" description="Basic and acidic residues" evidence="2">
    <location>
        <begin position="173"/>
        <end position="188"/>
    </location>
</feature>
<dbReference type="InterPro" id="IPR013087">
    <property type="entry name" value="Znf_C2H2_type"/>
</dbReference>
<dbReference type="SMART" id="SM00355">
    <property type="entry name" value="ZnF_C2H2"/>
    <property type="match status" value="3"/>
</dbReference>
<dbReference type="PROSITE" id="PS00028">
    <property type="entry name" value="ZINC_FINGER_C2H2_1"/>
    <property type="match status" value="1"/>
</dbReference>
<feature type="region of interest" description="Disordered" evidence="2">
    <location>
        <begin position="1"/>
        <end position="189"/>
    </location>
</feature>
<evidence type="ECO:0000256" key="1">
    <source>
        <dbReference type="PROSITE-ProRule" id="PRU00042"/>
    </source>
</evidence>
<feature type="compositionally biased region" description="Polar residues" evidence="2">
    <location>
        <begin position="597"/>
        <end position="606"/>
    </location>
</feature>
<proteinExistence type="predicted"/>
<feature type="compositionally biased region" description="Pro residues" evidence="2">
    <location>
        <begin position="147"/>
        <end position="161"/>
    </location>
</feature>
<protein>
    <recommendedName>
        <fullName evidence="3">C2H2-type domain-containing protein</fullName>
    </recommendedName>
</protein>
<dbReference type="RefSeq" id="XP_052945022.1">
    <property type="nucleotide sequence ID" value="XM_053088560.1"/>
</dbReference>
<keyword evidence="1" id="KW-0479">Metal-binding</keyword>
<sequence>MSAGTLLHDPCPAFRAVHRGPSPLGSNVYPSRLLQPRPMSTAPPKSPNHQPRLTPSHIPPPWTDHRSPSPHSLLHRYQTHAPAPRPAQYSSRAHSRPGPYDRPPSDRYLPIPAVRSQPPIKGRPTSNAIAQHGRFQIRQEDLYQPRSYPPRPISRGPPPRSQSPAAARAEYVQQRDPRRPPSEYRDASPDIFFEGYGLSKGAQRDAKWRSKQQQRDRELAMEAQYERMNERNRAELAYREQQCQDQHYQERREYAHQDPHLREHSYAPALPDHIFPRHLAPLPHEHRPSSHSMRADPTFGFDACSARRSTAVSVHKLGVAPGVGLSPPHLDERRRLALLREQEAAINAARKGLADAATRRNEQVANRNRRAETVTREADTEAARLRVEREHAKEDPARRRRIQLQVFVHARPTYCRWGPCRAVLNSWGLLEKHILQAHIKPLAAPLRAPSIGLADGGKSKKAEYGCHWGDCNKGYLDKERMYRHALVEHMGEFCARCPFDCLFEGPTFPSLMAHISRRHPLVTPDDFVPGLIHFEPPSHTPPPLPEDDTVIRPIPPYLLPGSHTPVVLPYYGEPSRSKSGASQTSLKVRVGRVSSLSSEGSVGTMTRSERSRRAKDALGKRVAGRVISEVVRRAVAGAAAIKSDTAEPLGGRPSPTSGAECNATMDVKAIAKQMRAAIKLESAAQLRGSSSTPFSPPTSPTRAGSTRGTLGHSIIASSDGKIDSPIDIAAMADAVVQSISTGTCEIRPSARLATPPVPGPASRSSPKSLASAQQSSPSPASNYSSSGSSGVPDKDPQEYETGDLSDQRLKVKVESARDTAEPELMVPSPSSDLKIRLKLPRGVVSGVKRELEEEDTAQNESEGERLPIKRLRRRPLRLES</sequence>
<reference evidence="4" key="1">
    <citation type="journal article" date="2022" name="G3 (Bethesda)">
        <title>High quality genome of the basidiomycete yeast Dioszegia hungarica PDD-24b-2 isolated from cloud water.</title>
        <authorList>
            <person name="Jarrige D."/>
            <person name="Haridas S."/>
            <person name="Bleykasten-Grosshans C."/>
            <person name="Joly M."/>
            <person name="Nadalig T."/>
            <person name="Sancelme M."/>
            <person name="Vuilleumier S."/>
            <person name="Grigoriev I.V."/>
            <person name="Amato P."/>
            <person name="Bringel F."/>
        </authorList>
    </citation>
    <scope>NUCLEOTIDE SEQUENCE</scope>
    <source>
        <strain evidence="4">PDD-24b-2</strain>
    </source>
</reference>
<dbReference type="Proteomes" id="UP001164286">
    <property type="component" value="Unassembled WGS sequence"/>
</dbReference>
<name>A0AA38H6W6_9TREE</name>
<feature type="region of interest" description="Disordered" evidence="2">
    <location>
        <begin position="682"/>
        <end position="718"/>
    </location>
</feature>
<dbReference type="EMBL" id="JAKWFO010000005">
    <property type="protein sequence ID" value="KAI9635245.1"/>
    <property type="molecule type" value="Genomic_DNA"/>
</dbReference>
<keyword evidence="1" id="KW-0862">Zinc</keyword>
<feature type="region of interest" description="Disordered" evidence="2">
    <location>
        <begin position="845"/>
        <end position="880"/>
    </location>
</feature>
<feature type="region of interest" description="Disordered" evidence="2">
    <location>
        <begin position="357"/>
        <end position="377"/>
    </location>
</feature>
<accession>A0AA38H6W6</accession>